<dbReference type="OrthoDB" id="1121904at2"/>
<dbReference type="Pfam" id="PF07862">
    <property type="entry name" value="Nif11"/>
    <property type="match status" value="1"/>
</dbReference>
<dbReference type="AlphaFoldDB" id="A0A166JWQ1"/>
<dbReference type="NCBIfam" id="TIGR03798">
    <property type="entry name" value="leader_Nif11"/>
    <property type="match status" value="1"/>
</dbReference>
<protein>
    <submittedName>
        <fullName evidence="2">Nif11-like leader peptide family natural product</fullName>
    </submittedName>
</protein>
<sequence length="77" mass="8757">MAQPKTAQLLQAVKEDQALQARLKATNNPEEFIKIARESGYDFTIEELENEISQLSDEELAAIVNPGWGTRRHIHPR</sequence>
<comment type="caution">
    <text evidence="2">The sequence shown here is derived from an EMBL/GenBank/DDBJ whole genome shotgun (WGS) entry which is preliminary data.</text>
</comment>
<gene>
    <name evidence="2" type="ORF">A2T98_08615</name>
</gene>
<reference evidence="2 3" key="1">
    <citation type="submission" date="2016-04" db="EMBL/GenBank/DDBJ databases">
        <title>Draft Genome Assembly of the Bloom-forming Cyanobacterium Nodularia spumigena Strain CENA596 in Shrimp Production Ponds.</title>
        <authorList>
            <person name="Popin R.V."/>
            <person name="Rigonato J."/>
            <person name="Abreu V.A."/>
            <person name="Andreote A.P."/>
            <person name="Silveira S.B."/>
            <person name="Odebrecht C."/>
            <person name="Fiore M.F."/>
        </authorList>
    </citation>
    <scope>NUCLEOTIDE SEQUENCE [LARGE SCALE GENOMIC DNA]</scope>
    <source>
        <strain evidence="2 3">CENA596</strain>
    </source>
</reference>
<dbReference type="RefSeq" id="WP_063872404.1">
    <property type="nucleotide sequence ID" value="NZ_CAWMRI010000102.1"/>
</dbReference>
<organism evidence="2 3">
    <name type="scientific">Nodularia spumigena CENA596</name>
    <dbReference type="NCBI Taxonomy" id="1819295"/>
    <lineage>
        <taxon>Bacteria</taxon>
        <taxon>Bacillati</taxon>
        <taxon>Cyanobacteriota</taxon>
        <taxon>Cyanophyceae</taxon>
        <taxon>Nostocales</taxon>
        <taxon>Nodulariaceae</taxon>
        <taxon>Nodularia</taxon>
    </lineage>
</organism>
<evidence type="ECO:0000313" key="2">
    <source>
        <dbReference type="EMBL" id="KZL50237.1"/>
    </source>
</evidence>
<evidence type="ECO:0000313" key="3">
    <source>
        <dbReference type="Proteomes" id="UP000076555"/>
    </source>
</evidence>
<dbReference type="Proteomes" id="UP000076555">
    <property type="component" value="Unassembled WGS sequence"/>
</dbReference>
<dbReference type="InterPro" id="IPR022516">
    <property type="entry name" value="CHP03798_Ocin"/>
</dbReference>
<name>A0A166JWQ1_NODSP</name>
<dbReference type="EMBL" id="LWAJ01000102">
    <property type="protein sequence ID" value="KZL50237.1"/>
    <property type="molecule type" value="Genomic_DNA"/>
</dbReference>
<proteinExistence type="predicted"/>
<dbReference type="InterPro" id="IPR012903">
    <property type="entry name" value="Nif11"/>
</dbReference>
<accession>A0A166JWQ1</accession>
<feature type="domain" description="Nif11" evidence="1">
    <location>
        <begin position="1"/>
        <end position="48"/>
    </location>
</feature>
<evidence type="ECO:0000259" key="1">
    <source>
        <dbReference type="Pfam" id="PF07862"/>
    </source>
</evidence>